<sequence>MLLILLLSLLAHNPVLSEPIPWLEIAYNASSTSITLQLLKNTTSYLTGPDYLHSWCGNFRYSTQNIHYPQSVGEVQQIVKNATKVRVLGQRHSSSRIADSNDTIISTLALKQVLAFDPVVPSVIVQGGITYTDLAPFLQYLGYGLPNLASLGEITVAGAIQTGAHGSGRGLQNLANHVRSMQLVLADGRLRTYGPNDPELKAAAVGLGAFGVITQVELKLVPTFNVTNYVFLNMPLLQLFEHFDEIQELGYSVQLFTDFHVPGVWNQVWINVRSDSNSTVRSMETLFGATKAKGQVSPVPLFLSPTFMADQGKEQPWHYGLVDYHLGLSGTDGTEIETEYFLPYENAVPALKALAALSPTFSPLLLYFLVRTAKADDLWMSGSYGEDTVIINLTFLPFMPGVAVVLPLIEQTLFPFGCRPHWGKVFLMGPEQYLQHYPKIQEFRALVQEVDPTHKFRNPFLDYNVFSDNTTGTTVNNILTGIIDGTLYNVGTGAVLNNIAGAIGLVSGNIYGSLFGK</sequence>
<accession>A0AAD4MLN0</accession>
<dbReference type="InterPro" id="IPR016167">
    <property type="entry name" value="FAD-bd_PCMH_sub1"/>
</dbReference>
<dbReference type="Gene3D" id="3.30.465.10">
    <property type="match status" value="1"/>
</dbReference>
<dbReference type="PANTHER" id="PTHR43762">
    <property type="entry name" value="L-GULONOLACTONE OXIDASE"/>
    <property type="match status" value="1"/>
</dbReference>
<dbReference type="Gene3D" id="1.10.45.10">
    <property type="entry name" value="Vanillyl-alcohol Oxidase, Chain A, domain 4"/>
    <property type="match status" value="1"/>
</dbReference>
<gene>
    <name evidence="4" type="ORF">DdX_17291</name>
</gene>
<dbReference type="GO" id="GO:0071949">
    <property type="term" value="F:FAD binding"/>
    <property type="evidence" value="ECO:0007669"/>
    <property type="project" value="InterPro"/>
</dbReference>
<dbReference type="Pfam" id="PF04030">
    <property type="entry name" value="ALO"/>
    <property type="match status" value="1"/>
</dbReference>
<evidence type="ECO:0000259" key="3">
    <source>
        <dbReference type="PROSITE" id="PS51387"/>
    </source>
</evidence>
<protein>
    <submittedName>
        <fullName evidence="4">FAD binding domain-containing protein</fullName>
    </submittedName>
</protein>
<evidence type="ECO:0000256" key="1">
    <source>
        <dbReference type="ARBA" id="ARBA00023002"/>
    </source>
</evidence>
<feature type="domain" description="FAD-binding PCMH-type" evidence="3">
    <location>
        <begin position="59"/>
        <end position="223"/>
    </location>
</feature>
<dbReference type="InterPro" id="IPR006094">
    <property type="entry name" value="Oxid_FAD_bind_N"/>
</dbReference>
<dbReference type="Pfam" id="PF01565">
    <property type="entry name" value="FAD_binding_4"/>
    <property type="match status" value="1"/>
</dbReference>
<dbReference type="PROSITE" id="PS51387">
    <property type="entry name" value="FAD_PCMH"/>
    <property type="match status" value="1"/>
</dbReference>
<feature type="signal peptide" evidence="2">
    <location>
        <begin position="1"/>
        <end position="17"/>
    </location>
</feature>
<dbReference type="GO" id="GO:0016020">
    <property type="term" value="C:membrane"/>
    <property type="evidence" value="ECO:0007669"/>
    <property type="project" value="InterPro"/>
</dbReference>
<dbReference type="Gene3D" id="3.30.43.10">
    <property type="entry name" value="Uridine Diphospho-n-acetylenolpyruvylglucosamine Reductase, domain 2"/>
    <property type="match status" value="1"/>
</dbReference>
<name>A0AAD4MLN0_9BILA</name>
<dbReference type="SUPFAM" id="SSF56176">
    <property type="entry name" value="FAD-binding/transporter-associated domain-like"/>
    <property type="match status" value="1"/>
</dbReference>
<evidence type="ECO:0000313" key="5">
    <source>
        <dbReference type="Proteomes" id="UP001201812"/>
    </source>
</evidence>
<keyword evidence="1" id="KW-0560">Oxidoreductase</keyword>
<dbReference type="Gene3D" id="3.30.70.2530">
    <property type="match status" value="1"/>
</dbReference>
<dbReference type="InterPro" id="IPR036318">
    <property type="entry name" value="FAD-bd_PCMH-like_sf"/>
</dbReference>
<dbReference type="InterPro" id="IPR007173">
    <property type="entry name" value="ALO_C"/>
</dbReference>
<evidence type="ECO:0000256" key="2">
    <source>
        <dbReference type="SAM" id="SignalP"/>
    </source>
</evidence>
<dbReference type="InterPro" id="IPR010031">
    <property type="entry name" value="FAD_lactone_oxidase-like"/>
</dbReference>
<dbReference type="InterPro" id="IPR016169">
    <property type="entry name" value="FAD-bd_PCMH_sub2"/>
</dbReference>
<dbReference type="GO" id="GO:0080049">
    <property type="term" value="F:L-gulono-1,4-lactone dehydrogenase activity"/>
    <property type="evidence" value="ECO:0007669"/>
    <property type="project" value="TreeGrafter"/>
</dbReference>
<dbReference type="Gene3D" id="3.30.70.2520">
    <property type="match status" value="1"/>
</dbReference>
<evidence type="ECO:0000313" key="4">
    <source>
        <dbReference type="EMBL" id="KAI1699497.1"/>
    </source>
</evidence>
<dbReference type="GO" id="GO:0003885">
    <property type="term" value="F:D-arabinono-1,4-lactone oxidase activity"/>
    <property type="evidence" value="ECO:0007669"/>
    <property type="project" value="InterPro"/>
</dbReference>
<feature type="chain" id="PRO_5042250125" evidence="2">
    <location>
        <begin position="18"/>
        <end position="517"/>
    </location>
</feature>
<dbReference type="AlphaFoldDB" id="A0AAD4MLN0"/>
<dbReference type="InterPro" id="IPR016166">
    <property type="entry name" value="FAD-bd_PCMH"/>
</dbReference>
<dbReference type="EMBL" id="JAKKPZ010000177">
    <property type="protein sequence ID" value="KAI1699497.1"/>
    <property type="molecule type" value="Genomic_DNA"/>
</dbReference>
<dbReference type="Proteomes" id="UP001201812">
    <property type="component" value="Unassembled WGS sequence"/>
</dbReference>
<proteinExistence type="predicted"/>
<reference evidence="4" key="1">
    <citation type="submission" date="2022-01" db="EMBL/GenBank/DDBJ databases">
        <title>Genome Sequence Resource for Two Populations of Ditylenchus destructor, the Migratory Endoparasitic Phytonematode.</title>
        <authorList>
            <person name="Zhang H."/>
            <person name="Lin R."/>
            <person name="Xie B."/>
        </authorList>
    </citation>
    <scope>NUCLEOTIDE SEQUENCE</scope>
    <source>
        <strain evidence="4">BazhouSP</strain>
    </source>
</reference>
<dbReference type="InterPro" id="IPR016171">
    <property type="entry name" value="Vanillyl_alc_oxidase_C-sub2"/>
</dbReference>
<keyword evidence="2" id="KW-0732">Signal</keyword>
<keyword evidence="5" id="KW-1185">Reference proteome</keyword>
<dbReference type="PANTHER" id="PTHR43762:SF1">
    <property type="entry name" value="D-ARABINONO-1,4-LACTONE OXIDASE"/>
    <property type="match status" value="1"/>
</dbReference>
<organism evidence="4 5">
    <name type="scientific">Ditylenchus destructor</name>
    <dbReference type="NCBI Taxonomy" id="166010"/>
    <lineage>
        <taxon>Eukaryota</taxon>
        <taxon>Metazoa</taxon>
        <taxon>Ecdysozoa</taxon>
        <taxon>Nematoda</taxon>
        <taxon>Chromadorea</taxon>
        <taxon>Rhabditida</taxon>
        <taxon>Tylenchina</taxon>
        <taxon>Tylenchomorpha</taxon>
        <taxon>Sphaerularioidea</taxon>
        <taxon>Anguinidae</taxon>
        <taxon>Anguininae</taxon>
        <taxon>Ditylenchus</taxon>
    </lineage>
</organism>
<comment type="caution">
    <text evidence="4">The sequence shown here is derived from an EMBL/GenBank/DDBJ whole genome shotgun (WGS) entry which is preliminary data.</text>
</comment>